<feature type="region of interest" description="Disordered" evidence="10">
    <location>
        <begin position="101"/>
        <end position="170"/>
    </location>
</feature>
<protein>
    <recommendedName>
        <fullName evidence="11">Borealin N-terminal domain-containing protein</fullName>
    </recommendedName>
</protein>
<feature type="domain" description="Borealin N-terminal" evidence="11">
    <location>
        <begin position="30"/>
        <end position="84"/>
    </location>
</feature>
<keyword evidence="6" id="KW-0498">Mitosis</keyword>
<keyword evidence="8" id="KW-0131">Cell cycle</keyword>
<dbReference type="EMBL" id="JAFIRN010000005">
    <property type="protein sequence ID" value="KAG5849287.1"/>
    <property type="molecule type" value="Genomic_DNA"/>
</dbReference>
<keyword evidence="5" id="KW-0132">Cell division</keyword>
<evidence type="ECO:0000256" key="6">
    <source>
        <dbReference type="ARBA" id="ARBA00022776"/>
    </source>
</evidence>
<feature type="compositionally biased region" description="Basic and acidic residues" evidence="10">
    <location>
        <begin position="11"/>
        <end position="27"/>
    </location>
</feature>
<dbReference type="GO" id="GO:0000775">
    <property type="term" value="C:chromosome, centromeric region"/>
    <property type="evidence" value="ECO:0007669"/>
    <property type="project" value="UniProtKB-SubCell"/>
</dbReference>
<evidence type="ECO:0000256" key="8">
    <source>
        <dbReference type="ARBA" id="ARBA00023306"/>
    </source>
</evidence>
<evidence type="ECO:0000256" key="3">
    <source>
        <dbReference type="ARBA" id="ARBA00009914"/>
    </source>
</evidence>
<comment type="subcellular location">
    <subcellularLocation>
        <location evidence="2">Chromosome</location>
        <location evidence="2">Centromere</location>
    </subcellularLocation>
    <subcellularLocation>
        <location evidence="1">Nucleus</location>
    </subcellularLocation>
</comment>
<evidence type="ECO:0000313" key="12">
    <source>
        <dbReference type="EMBL" id="KAG5849287.1"/>
    </source>
</evidence>
<dbReference type="Proteomes" id="UP001044222">
    <property type="component" value="Unassembled WGS sequence"/>
</dbReference>
<dbReference type="GO" id="GO:0051233">
    <property type="term" value="C:spindle midzone"/>
    <property type="evidence" value="ECO:0007669"/>
    <property type="project" value="TreeGrafter"/>
</dbReference>
<organism evidence="12 13">
    <name type="scientific">Anguilla anguilla</name>
    <name type="common">European freshwater eel</name>
    <name type="synonym">Muraena anguilla</name>
    <dbReference type="NCBI Taxonomy" id="7936"/>
    <lineage>
        <taxon>Eukaryota</taxon>
        <taxon>Metazoa</taxon>
        <taxon>Chordata</taxon>
        <taxon>Craniata</taxon>
        <taxon>Vertebrata</taxon>
        <taxon>Euteleostomi</taxon>
        <taxon>Actinopterygii</taxon>
        <taxon>Neopterygii</taxon>
        <taxon>Teleostei</taxon>
        <taxon>Anguilliformes</taxon>
        <taxon>Anguillidae</taxon>
        <taxon>Anguilla</taxon>
    </lineage>
</organism>
<gene>
    <name evidence="12" type="ORF">ANANG_G00108340</name>
</gene>
<dbReference type="Pfam" id="PF10444">
    <property type="entry name" value="Nbl1_Borealin_N"/>
    <property type="match status" value="1"/>
</dbReference>
<name>A0A9D3MHZ7_ANGAN</name>
<dbReference type="GO" id="GO:0000070">
    <property type="term" value="P:mitotic sister chromatid segregation"/>
    <property type="evidence" value="ECO:0007669"/>
    <property type="project" value="TreeGrafter"/>
</dbReference>
<dbReference type="AlphaFoldDB" id="A0A9D3MHZ7"/>
<evidence type="ECO:0000256" key="2">
    <source>
        <dbReference type="ARBA" id="ARBA00004584"/>
    </source>
</evidence>
<feature type="compositionally biased region" description="Basic residues" evidence="10">
    <location>
        <begin position="1"/>
        <end position="10"/>
    </location>
</feature>
<dbReference type="InterPro" id="IPR018851">
    <property type="entry name" value="Borealin_N"/>
</dbReference>
<dbReference type="Gene3D" id="6.10.250.1900">
    <property type="match status" value="1"/>
</dbReference>
<accession>A0A9D3MHZ7</accession>
<feature type="region of interest" description="Disordered" evidence="10">
    <location>
        <begin position="1"/>
        <end position="28"/>
    </location>
</feature>
<dbReference type="InterPro" id="IPR018867">
    <property type="entry name" value="Cell_div_borealin"/>
</dbReference>
<evidence type="ECO:0000256" key="10">
    <source>
        <dbReference type="SAM" id="MobiDB-lite"/>
    </source>
</evidence>
<dbReference type="GO" id="GO:0032133">
    <property type="term" value="C:chromosome passenger complex"/>
    <property type="evidence" value="ECO:0007669"/>
    <property type="project" value="TreeGrafter"/>
</dbReference>
<keyword evidence="7" id="KW-0539">Nucleus</keyword>
<evidence type="ECO:0000256" key="9">
    <source>
        <dbReference type="ARBA" id="ARBA00023328"/>
    </source>
</evidence>
<evidence type="ECO:0000256" key="1">
    <source>
        <dbReference type="ARBA" id="ARBA00004123"/>
    </source>
</evidence>
<sequence length="262" mass="29834">MEPRKWKKVYQRSEGELDGQLSKEQRDQKKKRLFMQQFEKEAQERIREMELKVEQLLATVDRAFRVELMKLPPQLQGTRLKDLMRENDEAAGEVTIAMKAESPEIHRPLTRKTSKKGQAKENATRRKRMLSTQNKTPLPAVSKKTAKSRSLADLDPSASKSQRSCSTSNFKRTRGCVAKANDLVALSTDQKRSTNLLGLSPNPFVTATATILTSHGEALCLSDEIKDDIDVDMLDDTAVHQMRKLMRLMDYLCNKAKVNNDQ</sequence>
<dbReference type="PANTHER" id="PTHR16040">
    <property type="entry name" value="AUSTRALIN, ISOFORM A-RELATED"/>
    <property type="match status" value="1"/>
</dbReference>
<evidence type="ECO:0000259" key="11">
    <source>
        <dbReference type="Pfam" id="PF10444"/>
    </source>
</evidence>
<dbReference type="PANTHER" id="PTHR16040:SF10">
    <property type="entry name" value="BOREALIN-2"/>
    <property type="match status" value="1"/>
</dbReference>
<evidence type="ECO:0000256" key="5">
    <source>
        <dbReference type="ARBA" id="ARBA00022618"/>
    </source>
</evidence>
<reference evidence="12" key="1">
    <citation type="submission" date="2021-01" db="EMBL/GenBank/DDBJ databases">
        <title>A chromosome-scale assembly of European eel, Anguilla anguilla.</title>
        <authorList>
            <person name="Henkel C."/>
            <person name="Jong-Raadsen S.A."/>
            <person name="Dufour S."/>
            <person name="Weltzien F.-A."/>
            <person name="Palstra A.P."/>
            <person name="Pelster B."/>
            <person name="Spaink H.P."/>
            <person name="Van Den Thillart G.E."/>
            <person name="Jansen H."/>
            <person name="Zahm M."/>
            <person name="Klopp C."/>
            <person name="Cedric C."/>
            <person name="Louis A."/>
            <person name="Berthelot C."/>
            <person name="Parey E."/>
            <person name="Roest Crollius H."/>
            <person name="Montfort J."/>
            <person name="Robinson-Rechavi M."/>
            <person name="Bucao C."/>
            <person name="Bouchez O."/>
            <person name="Gislard M."/>
            <person name="Lluch J."/>
            <person name="Milhes M."/>
            <person name="Lampietro C."/>
            <person name="Lopez Roques C."/>
            <person name="Donnadieu C."/>
            <person name="Braasch I."/>
            <person name="Desvignes T."/>
            <person name="Postlethwait J."/>
            <person name="Bobe J."/>
            <person name="Guiguen Y."/>
            <person name="Dirks R."/>
        </authorList>
    </citation>
    <scope>NUCLEOTIDE SEQUENCE</scope>
    <source>
        <strain evidence="12">Tag_6206</strain>
        <tissue evidence="12">Liver</tissue>
    </source>
</reference>
<proteinExistence type="inferred from homology"/>
<evidence type="ECO:0000313" key="13">
    <source>
        <dbReference type="Proteomes" id="UP001044222"/>
    </source>
</evidence>
<evidence type="ECO:0000256" key="7">
    <source>
        <dbReference type="ARBA" id="ARBA00023242"/>
    </source>
</evidence>
<comment type="caution">
    <text evidence="12">The sequence shown here is derived from an EMBL/GenBank/DDBJ whole genome shotgun (WGS) entry which is preliminary data.</text>
</comment>
<comment type="similarity">
    <text evidence="3">Belongs to the borealin family.</text>
</comment>
<feature type="compositionally biased region" description="Basic residues" evidence="10">
    <location>
        <begin position="108"/>
        <end position="117"/>
    </location>
</feature>
<dbReference type="GO" id="GO:0005634">
    <property type="term" value="C:nucleus"/>
    <property type="evidence" value="ECO:0007669"/>
    <property type="project" value="UniProtKB-SubCell"/>
</dbReference>
<keyword evidence="9" id="KW-0137">Centromere</keyword>
<feature type="compositionally biased region" description="Polar residues" evidence="10">
    <location>
        <begin position="158"/>
        <end position="170"/>
    </location>
</feature>
<keyword evidence="4" id="KW-0158">Chromosome</keyword>
<evidence type="ECO:0000256" key="4">
    <source>
        <dbReference type="ARBA" id="ARBA00022454"/>
    </source>
</evidence>
<dbReference type="GO" id="GO:0051301">
    <property type="term" value="P:cell division"/>
    <property type="evidence" value="ECO:0007669"/>
    <property type="project" value="UniProtKB-KW"/>
</dbReference>
<keyword evidence="13" id="KW-1185">Reference proteome</keyword>